<dbReference type="KEGG" id="nyu:D7D52_30145"/>
<evidence type="ECO:0000313" key="2">
    <source>
        <dbReference type="Proteomes" id="UP000267164"/>
    </source>
</evidence>
<name>A0A386ZIQ9_9NOCA</name>
<sequence length="131" mass="14981">MVRRSAAEFAHLRTVEQRVSWWGPAARVTLTEAERYIDQVRTTLGARAEEIRRRREGVDLRCTWCERERTYIGALGFQTGEPGWLSGEPRKLGQHIVHQHTYRCDTCGSLAFFADGYLEHPLPGRSSPPAK</sequence>
<proteinExistence type="predicted"/>
<gene>
    <name evidence="1" type="ORF">D7D52_30145</name>
</gene>
<accession>A0A386ZIQ9</accession>
<dbReference type="AlphaFoldDB" id="A0A386ZIQ9"/>
<protein>
    <submittedName>
        <fullName evidence="1">Uncharacterized protein</fullName>
    </submittedName>
</protein>
<dbReference type="OrthoDB" id="4545653at2"/>
<dbReference type="EMBL" id="CP032568">
    <property type="protein sequence ID" value="AYF77376.1"/>
    <property type="molecule type" value="Genomic_DNA"/>
</dbReference>
<evidence type="ECO:0000313" key="1">
    <source>
        <dbReference type="EMBL" id="AYF77376.1"/>
    </source>
</evidence>
<keyword evidence="2" id="KW-1185">Reference proteome</keyword>
<organism evidence="1 2">
    <name type="scientific">Nocardia yunnanensis</name>
    <dbReference type="NCBI Taxonomy" id="2382165"/>
    <lineage>
        <taxon>Bacteria</taxon>
        <taxon>Bacillati</taxon>
        <taxon>Actinomycetota</taxon>
        <taxon>Actinomycetes</taxon>
        <taxon>Mycobacteriales</taxon>
        <taxon>Nocardiaceae</taxon>
        <taxon>Nocardia</taxon>
    </lineage>
</organism>
<dbReference type="Proteomes" id="UP000267164">
    <property type="component" value="Chromosome"/>
</dbReference>
<reference evidence="1 2" key="1">
    <citation type="submission" date="2018-09" db="EMBL/GenBank/DDBJ databases">
        <title>Nocardia yunnanensis sp. nov., an actinomycete isolated from a soil sample.</title>
        <authorList>
            <person name="Zhang J."/>
        </authorList>
    </citation>
    <scope>NUCLEOTIDE SEQUENCE [LARGE SCALE GENOMIC DNA]</scope>
    <source>
        <strain evidence="1 2">CFHS0054</strain>
    </source>
</reference>